<accession>A0A0N4Z7F7</accession>
<protein>
    <submittedName>
        <fullName evidence="4">Uncharacterized protein</fullName>
    </submittedName>
</protein>
<dbReference type="AlphaFoldDB" id="A0A0N4Z7F7"/>
<evidence type="ECO:0000313" key="3">
    <source>
        <dbReference type="Proteomes" id="UP000038045"/>
    </source>
</evidence>
<feature type="region of interest" description="Disordered" evidence="2">
    <location>
        <begin position="139"/>
        <end position="164"/>
    </location>
</feature>
<evidence type="ECO:0000313" key="4">
    <source>
        <dbReference type="WBParaSite" id="PTRK_0000310700.1"/>
    </source>
</evidence>
<dbReference type="Proteomes" id="UP000038045">
    <property type="component" value="Unplaced"/>
</dbReference>
<reference evidence="4" key="1">
    <citation type="submission" date="2017-02" db="UniProtKB">
        <authorList>
            <consortium name="WormBaseParasite"/>
        </authorList>
    </citation>
    <scope>IDENTIFICATION</scope>
</reference>
<dbReference type="WBParaSite" id="PTRK_0000310700.1">
    <property type="protein sequence ID" value="PTRK_0000310700.1"/>
    <property type="gene ID" value="PTRK_0000310700"/>
</dbReference>
<organism evidence="3 4">
    <name type="scientific">Parastrongyloides trichosuri</name>
    <name type="common">Possum-specific nematode worm</name>
    <dbReference type="NCBI Taxonomy" id="131310"/>
    <lineage>
        <taxon>Eukaryota</taxon>
        <taxon>Metazoa</taxon>
        <taxon>Ecdysozoa</taxon>
        <taxon>Nematoda</taxon>
        <taxon>Chromadorea</taxon>
        <taxon>Rhabditida</taxon>
        <taxon>Tylenchina</taxon>
        <taxon>Panagrolaimomorpha</taxon>
        <taxon>Strongyloidoidea</taxon>
        <taxon>Strongyloididae</taxon>
        <taxon>Parastrongyloides</taxon>
    </lineage>
</organism>
<evidence type="ECO:0000256" key="1">
    <source>
        <dbReference type="SAM" id="Coils"/>
    </source>
</evidence>
<feature type="coiled-coil region" evidence="1">
    <location>
        <begin position="95"/>
        <end position="122"/>
    </location>
</feature>
<proteinExistence type="predicted"/>
<name>A0A0N4Z7F7_PARTI</name>
<keyword evidence="1" id="KW-0175">Coiled coil</keyword>
<keyword evidence="3" id="KW-1185">Reference proteome</keyword>
<evidence type="ECO:0000256" key="2">
    <source>
        <dbReference type="SAM" id="MobiDB-lite"/>
    </source>
</evidence>
<sequence length="221" mass="25123">MRNAQIASGINEMNNIIKNMSLEELNKAIKYSLTMSESILQEFGSWDKIRTEKEHIKQLIEFQKKFEDDNGSVLSFVSNQSSFVPESIPESRTSEDLLNDVLEEELNQLDFVEEECNQQDSNVEGLTVIDSIIEEIEHQKDKDSSQVISKESTESKDGPSTSKGFLSKFANDVSGLFSKKKNKNVLPLNNENTLIRRDNSKNIVEINEAIAFNRKKRGVTK</sequence>